<organism evidence="3 4">
    <name type="scientific">Coemansia guatemalensis</name>
    <dbReference type="NCBI Taxonomy" id="2761395"/>
    <lineage>
        <taxon>Eukaryota</taxon>
        <taxon>Fungi</taxon>
        <taxon>Fungi incertae sedis</taxon>
        <taxon>Zoopagomycota</taxon>
        <taxon>Kickxellomycotina</taxon>
        <taxon>Kickxellomycetes</taxon>
        <taxon>Kickxellales</taxon>
        <taxon>Kickxellaceae</taxon>
        <taxon>Coemansia</taxon>
    </lineage>
</organism>
<dbReference type="Pfam" id="PF13472">
    <property type="entry name" value="Lipase_GDSL_2"/>
    <property type="match status" value="1"/>
</dbReference>
<dbReference type="PANTHER" id="PTHR14209">
    <property type="entry name" value="ISOAMYL ACETATE-HYDROLYZING ESTERASE 1"/>
    <property type="match status" value="1"/>
</dbReference>
<dbReference type="CDD" id="cd01838">
    <property type="entry name" value="Isoamyl_acetate_hydrolase_like"/>
    <property type="match status" value="1"/>
</dbReference>
<sequence length="342" mass="37699">MGQLKQRTGARITAYIAAVVLFAVNSAYLYTRIYGSLSAPESRVEPVYPMYDTLLAFGDSITEYGSKSSTNGFISQLSELYSRRMDILNRGFAGFNTSRALELADQVLPKTSASPRSGASDSQSASMGWPYRGYTFPGVAKTPELCFIFFGANDACYAPCEHHVPLATFYKNLRTLVSLLRSPDSEHYSPNTRILFITPPPVGDRMWEDHTRHTGWVPDRRNNVTKVYADAVIDVAKELGLPYVDLWTAIEDLIHGTSSVAHKDAELPPKVKNVAEGVPKKLLVQSDAESSDKATVGGGSNVYGGYDEYLIEGLHLTARGNDVLFELVVSEILRNWPELDPS</sequence>
<dbReference type="Proteomes" id="UP001140094">
    <property type="component" value="Unassembled WGS sequence"/>
</dbReference>
<dbReference type="OrthoDB" id="671439at2759"/>
<feature type="transmembrane region" description="Helical" evidence="1">
    <location>
        <begin position="12"/>
        <end position="30"/>
    </location>
</feature>
<name>A0A9W8HUM8_9FUNG</name>
<feature type="domain" description="SGNH hydrolase-type esterase" evidence="2">
    <location>
        <begin position="56"/>
        <end position="252"/>
    </location>
</feature>
<dbReference type="Gene3D" id="3.40.50.1110">
    <property type="entry name" value="SGNH hydrolase"/>
    <property type="match status" value="1"/>
</dbReference>
<evidence type="ECO:0000313" key="4">
    <source>
        <dbReference type="Proteomes" id="UP001140094"/>
    </source>
</evidence>
<dbReference type="InterPro" id="IPR036514">
    <property type="entry name" value="SGNH_hydro_sf"/>
</dbReference>
<proteinExistence type="predicted"/>
<protein>
    <submittedName>
        <fullName evidence="3">Isoamyl acetate-hydrolyzing esterase</fullName>
    </submittedName>
</protein>
<keyword evidence="4" id="KW-1185">Reference proteome</keyword>
<comment type="caution">
    <text evidence="3">The sequence shown here is derived from an EMBL/GenBank/DDBJ whole genome shotgun (WGS) entry which is preliminary data.</text>
</comment>
<evidence type="ECO:0000313" key="3">
    <source>
        <dbReference type="EMBL" id="KAJ2795161.1"/>
    </source>
</evidence>
<evidence type="ECO:0000259" key="2">
    <source>
        <dbReference type="Pfam" id="PF13472"/>
    </source>
</evidence>
<dbReference type="InterPro" id="IPR013830">
    <property type="entry name" value="SGNH_hydro"/>
</dbReference>
<evidence type="ECO:0000256" key="1">
    <source>
        <dbReference type="SAM" id="Phobius"/>
    </source>
</evidence>
<dbReference type="AlphaFoldDB" id="A0A9W8HUM8"/>
<gene>
    <name evidence="3" type="primary">IAH1_2</name>
    <name evidence="3" type="ORF">H4R20_005973</name>
</gene>
<reference evidence="3" key="1">
    <citation type="submission" date="2022-07" db="EMBL/GenBank/DDBJ databases">
        <title>Phylogenomic reconstructions and comparative analyses of Kickxellomycotina fungi.</title>
        <authorList>
            <person name="Reynolds N.K."/>
            <person name="Stajich J.E."/>
            <person name="Barry K."/>
            <person name="Grigoriev I.V."/>
            <person name="Crous P."/>
            <person name="Smith M.E."/>
        </authorList>
    </citation>
    <scope>NUCLEOTIDE SEQUENCE</scope>
    <source>
        <strain evidence="3">NRRL 1565</strain>
    </source>
</reference>
<dbReference type="SUPFAM" id="SSF52266">
    <property type="entry name" value="SGNH hydrolase"/>
    <property type="match status" value="1"/>
</dbReference>
<keyword evidence="1" id="KW-1133">Transmembrane helix</keyword>
<keyword evidence="1" id="KW-0472">Membrane</keyword>
<dbReference type="EMBL" id="JANBUO010002282">
    <property type="protein sequence ID" value="KAJ2795161.1"/>
    <property type="molecule type" value="Genomic_DNA"/>
</dbReference>
<keyword evidence="1" id="KW-0812">Transmembrane</keyword>
<dbReference type="InterPro" id="IPR045136">
    <property type="entry name" value="Iah1-like"/>
</dbReference>
<accession>A0A9W8HUM8</accession>
<dbReference type="PANTHER" id="PTHR14209:SF19">
    <property type="entry name" value="ISOAMYL ACETATE-HYDROLYZING ESTERASE 1 HOMOLOG"/>
    <property type="match status" value="1"/>
</dbReference>